<dbReference type="Pfam" id="PF00941">
    <property type="entry name" value="FAD_binding_5"/>
    <property type="match status" value="1"/>
</dbReference>
<dbReference type="InterPro" id="IPR051312">
    <property type="entry name" value="Diverse_Substr_Oxidored"/>
</dbReference>
<dbReference type="SUPFAM" id="SSF55447">
    <property type="entry name" value="CO dehydrogenase flavoprotein C-terminal domain-like"/>
    <property type="match status" value="1"/>
</dbReference>
<dbReference type="GO" id="GO:0016491">
    <property type="term" value="F:oxidoreductase activity"/>
    <property type="evidence" value="ECO:0007669"/>
    <property type="project" value="UniProtKB-KW"/>
</dbReference>
<dbReference type="InterPro" id="IPR036318">
    <property type="entry name" value="FAD-bd_PCMH-like_sf"/>
</dbReference>
<keyword evidence="2" id="KW-0560">Oxidoreductase</keyword>
<dbReference type="Gene3D" id="3.30.465.10">
    <property type="match status" value="1"/>
</dbReference>
<dbReference type="InterPro" id="IPR016169">
    <property type="entry name" value="FAD-bd_PCMH_sub2"/>
</dbReference>
<dbReference type="GO" id="GO:0071949">
    <property type="term" value="F:FAD binding"/>
    <property type="evidence" value="ECO:0007669"/>
    <property type="project" value="InterPro"/>
</dbReference>
<dbReference type="Gene3D" id="3.30.390.50">
    <property type="entry name" value="CO dehydrogenase flavoprotein, C-terminal domain"/>
    <property type="match status" value="1"/>
</dbReference>
<dbReference type="InterPro" id="IPR016166">
    <property type="entry name" value="FAD-bd_PCMH"/>
</dbReference>
<dbReference type="AlphaFoldDB" id="A0A1M5YFY8"/>
<reference evidence="4 5" key="1">
    <citation type="submission" date="2016-11" db="EMBL/GenBank/DDBJ databases">
        <authorList>
            <person name="Jaros S."/>
            <person name="Januszkiewicz K."/>
            <person name="Wedrychowicz H."/>
        </authorList>
    </citation>
    <scope>NUCLEOTIDE SEQUENCE [LARGE SCALE GENOMIC DNA]</scope>
    <source>
        <strain evidence="4 5">DSM 6191</strain>
    </source>
</reference>
<accession>A0A1M5YFY8</accession>
<dbReference type="InterPro" id="IPR002346">
    <property type="entry name" value="Mopterin_DH_FAD-bd"/>
</dbReference>
<evidence type="ECO:0000256" key="2">
    <source>
        <dbReference type="ARBA" id="ARBA00023002"/>
    </source>
</evidence>
<dbReference type="PANTHER" id="PTHR42659">
    <property type="entry name" value="XANTHINE DEHYDROGENASE SUBUNIT C-RELATED"/>
    <property type="match status" value="1"/>
</dbReference>
<dbReference type="PANTHER" id="PTHR42659:SF9">
    <property type="entry name" value="XANTHINE DEHYDROGENASE FAD-BINDING SUBUNIT XDHB-RELATED"/>
    <property type="match status" value="1"/>
</dbReference>
<dbReference type="Pfam" id="PF03450">
    <property type="entry name" value="CO_deh_flav_C"/>
    <property type="match status" value="1"/>
</dbReference>
<dbReference type="SUPFAM" id="SSF56176">
    <property type="entry name" value="FAD-binding/transporter-associated domain-like"/>
    <property type="match status" value="1"/>
</dbReference>
<organism evidence="4 5">
    <name type="scientific">Clostridium intestinale DSM 6191</name>
    <dbReference type="NCBI Taxonomy" id="1121320"/>
    <lineage>
        <taxon>Bacteria</taxon>
        <taxon>Bacillati</taxon>
        <taxon>Bacillota</taxon>
        <taxon>Clostridia</taxon>
        <taxon>Eubacteriales</taxon>
        <taxon>Clostridiaceae</taxon>
        <taxon>Clostridium</taxon>
    </lineage>
</organism>
<evidence type="ECO:0000259" key="3">
    <source>
        <dbReference type="PROSITE" id="PS51387"/>
    </source>
</evidence>
<feature type="domain" description="FAD-binding PCMH-type" evidence="3">
    <location>
        <begin position="4"/>
        <end position="181"/>
    </location>
</feature>
<dbReference type="EMBL" id="FQXU01000006">
    <property type="protein sequence ID" value="SHI10896.1"/>
    <property type="molecule type" value="Genomic_DNA"/>
</dbReference>
<dbReference type="PROSITE" id="PS51387">
    <property type="entry name" value="FAD_PCMH"/>
    <property type="match status" value="1"/>
</dbReference>
<evidence type="ECO:0000313" key="5">
    <source>
        <dbReference type="Proteomes" id="UP000184241"/>
    </source>
</evidence>
<dbReference type="RefSeq" id="WP_073019025.1">
    <property type="nucleotide sequence ID" value="NZ_FQXU01000006.1"/>
</dbReference>
<protein>
    <submittedName>
        <fullName evidence="4">CO or xanthine dehydrogenase, FAD-binding subunit</fullName>
    </submittedName>
</protein>
<dbReference type="InterPro" id="IPR005107">
    <property type="entry name" value="CO_DH_flav_C"/>
</dbReference>
<proteinExistence type="predicted"/>
<dbReference type="Proteomes" id="UP000184241">
    <property type="component" value="Unassembled WGS sequence"/>
</dbReference>
<name>A0A1M5YFY8_9CLOT</name>
<sequence>MVISKEENSNIILYLPESLKEALEVRSKEETIILSGGTDLMVRRKRPSGLIPRFDKNTVFVANLAELKKIYTLRDYLHIGAACTFSEISNYELIPDYFKIVIKDIASPAIRNVATIGGNICNASPAADILPLLYALEAELVVGSLKGDRIIFIEDFIVAPGRNVLGSDEILKEIRIPIVNFNEYYYKKVGTRKATAISKLSFIGFINIEEDVIKDIRIAFGAVAPTIVKSKKMENELIGKNINNLDEISEELIEDYSDLINPIDDQRSNKNYRKQVAVNLLKDFLKLK</sequence>
<gene>
    <name evidence="4" type="ORF">SAMN02745941_01962</name>
</gene>
<dbReference type="SMART" id="SM01092">
    <property type="entry name" value="CO_deh_flav_C"/>
    <property type="match status" value="1"/>
</dbReference>
<evidence type="ECO:0000256" key="1">
    <source>
        <dbReference type="ARBA" id="ARBA00022630"/>
    </source>
</evidence>
<keyword evidence="1" id="KW-0285">Flavoprotein</keyword>
<dbReference type="InterPro" id="IPR036683">
    <property type="entry name" value="CO_DH_flav_C_dom_sf"/>
</dbReference>
<evidence type="ECO:0000313" key="4">
    <source>
        <dbReference type="EMBL" id="SHI10896.1"/>
    </source>
</evidence>